<dbReference type="Gene3D" id="1.10.3720.10">
    <property type="entry name" value="MetI-like"/>
    <property type="match status" value="1"/>
</dbReference>
<evidence type="ECO:0000256" key="8">
    <source>
        <dbReference type="ARBA" id="ARBA00023136"/>
    </source>
</evidence>
<dbReference type="InterPro" id="IPR051124">
    <property type="entry name" value="Phosphate_Transport_Permease"/>
</dbReference>
<dbReference type="Proteomes" id="UP000192731">
    <property type="component" value="Unassembled WGS sequence"/>
</dbReference>
<feature type="transmembrane region" description="Helical" evidence="9">
    <location>
        <begin position="59"/>
        <end position="85"/>
    </location>
</feature>
<comment type="function">
    <text evidence="10">Part of the binding-protein-dependent transport system for phosphate; probably responsible for the translocation of the substrate across the membrane.</text>
</comment>
<evidence type="ECO:0000256" key="1">
    <source>
        <dbReference type="ARBA" id="ARBA00004651"/>
    </source>
</evidence>
<evidence type="ECO:0000256" key="3">
    <source>
        <dbReference type="ARBA" id="ARBA00022448"/>
    </source>
</evidence>
<gene>
    <name evidence="12" type="ORF">SAMN00017405_1923</name>
</gene>
<dbReference type="InterPro" id="IPR000515">
    <property type="entry name" value="MetI-like"/>
</dbReference>
<dbReference type="GO" id="GO:0006817">
    <property type="term" value="P:phosphate ion transport"/>
    <property type="evidence" value="ECO:0007669"/>
    <property type="project" value="UniProtKB-KW"/>
</dbReference>
<keyword evidence="6 9" id="KW-0812">Transmembrane</keyword>
<dbReference type="NCBIfam" id="TIGR02138">
    <property type="entry name" value="phosphate_pstC"/>
    <property type="match status" value="1"/>
</dbReference>
<evidence type="ECO:0000256" key="7">
    <source>
        <dbReference type="ARBA" id="ARBA00022989"/>
    </source>
</evidence>
<keyword evidence="7 9" id="KW-1133">Transmembrane helix</keyword>
<accession>A0A1W1VGK0</accession>
<sequence length="300" mass="32470">MKKKSELIVKIILFFTSIIAVSTIVLITFFIFKTGLPVIQKYGLWNFLLGSTWNPTKEIYGILPMVIGTFYVTFLALVIGIPFGISTAVYLAEMSSEQASKIIRPAIELLAGIPSVIYGLVGMVVLNDIMRNIERNLLGNILPKEYQWGYSVLSGGIILAIMILPTIINISEDALRSVPRKYKEGALALGATHLQTITKVIIPAAKSGIVSAVVLAMGRALGETMALIMVIGNMPAIPKHGLLSIFAPISSLTGVIALEMGYAGPNHRAALFAVGIVLLFFIASLNIFAMFFIRRGGEKV</sequence>
<feature type="transmembrane region" description="Helical" evidence="9">
    <location>
        <begin position="106"/>
        <end position="126"/>
    </location>
</feature>
<evidence type="ECO:0000256" key="2">
    <source>
        <dbReference type="ARBA" id="ARBA00007069"/>
    </source>
</evidence>
<evidence type="ECO:0000313" key="12">
    <source>
        <dbReference type="EMBL" id="SMB92201.1"/>
    </source>
</evidence>
<organism evidence="12 13">
    <name type="scientific">Desulfonispora thiosulfatigenes DSM 11270</name>
    <dbReference type="NCBI Taxonomy" id="656914"/>
    <lineage>
        <taxon>Bacteria</taxon>
        <taxon>Bacillati</taxon>
        <taxon>Bacillota</taxon>
        <taxon>Clostridia</taxon>
        <taxon>Eubacteriales</taxon>
        <taxon>Peptococcaceae</taxon>
        <taxon>Desulfonispora</taxon>
    </lineage>
</organism>
<keyword evidence="13" id="KW-1185">Reference proteome</keyword>
<dbReference type="InterPro" id="IPR011864">
    <property type="entry name" value="Phosphate_PstC"/>
</dbReference>
<feature type="transmembrane region" description="Helical" evidence="9">
    <location>
        <begin position="12"/>
        <end position="39"/>
    </location>
</feature>
<keyword evidence="3 9" id="KW-0813">Transport</keyword>
<evidence type="ECO:0000256" key="6">
    <source>
        <dbReference type="ARBA" id="ARBA00022692"/>
    </source>
</evidence>
<dbReference type="GO" id="GO:0005315">
    <property type="term" value="F:phosphate transmembrane transporter activity"/>
    <property type="evidence" value="ECO:0007669"/>
    <property type="project" value="InterPro"/>
</dbReference>
<keyword evidence="4 10" id="KW-1003">Cell membrane</keyword>
<dbReference type="PROSITE" id="PS50928">
    <property type="entry name" value="ABC_TM1"/>
    <property type="match status" value="1"/>
</dbReference>
<comment type="subcellular location">
    <subcellularLocation>
        <location evidence="1 9">Cell membrane</location>
        <topology evidence="1 9">Multi-pass membrane protein</topology>
    </subcellularLocation>
</comment>
<evidence type="ECO:0000256" key="9">
    <source>
        <dbReference type="RuleBase" id="RU363032"/>
    </source>
</evidence>
<keyword evidence="5 10" id="KW-0592">Phosphate transport</keyword>
<feature type="transmembrane region" description="Helical" evidence="9">
    <location>
        <begin position="208"/>
        <end position="230"/>
    </location>
</feature>
<dbReference type="RefSeq" id="WP_084053546.1">
    <property type="nucleotide sequence ID" value="NZ_FWWT01000020.1"/>
</dbReference>
<evidence type="ECO:0000256" key="5">
    <source>
        <dbReference type="ARBA" id="ARBA00022592"/>
    </source>
</evidence>
<dbReference type="EMBL" id="FWWT01000020">
    <property type="protein sequence ID" value="SMB92201.1"/>
    <property type="molecule type" value="Genomic_DNA"/>
</dbReference>
<evidence type="ECO:0000259" key="11">
    <source>
        <dbReference type="PROSITE" id="PS50928"/>
    </source>
</evidence>
<evidence type="ECO:0000256" key="4">
    <source>
        <dbReference type="ARBA" id="ARBA00022475"/>
    </source>
</evidence>
<feature type="domain" description="ABC transmembrane type-1" evidence="11">
    <location>
        <begin position="66"/>
        <end position="289"/>
    </location>
</feature>
<keyword evidence="8 9" id="KW-0472">Membrane</keyword>
<dbReference type="CDD" id="cd06261">
    <property type="entry name" value="TM_PBP2"/>
    <property type="match status" value="1"/>
</dbReference>
<dbReference type="PANTHER" id="PTHR30425">
    <property type="entry name" value="PHOSPHATE TRANSPORT SYSTEM PERMEASE PROTEIN PST"/>
    <property type="match status" value="1"/>
</dbReference>
<dbReference type="GO" id="GO:0005886">
    <property type="term" value="C:plasma membrane"/>
    <property type="evidence" value="ECO:0007669"/>
    <property type="project" value="UniProtKB-SubCell"/>
</dbReference>
<dbReference type="STRING" id="656914.SAMN00017405_1923"/>
<evidence type="ECO:0000313" key="13">
    <source>
        <dbReference type="Proteomes" id="UP000192731"/>
    </source>
</evidence>
<comment type="similarity">
    <text evidence="2 10">Belongs to the binding-protein-dependent transport system permease family. CysTW subfamily.</text>
</comment>
<dbReference type="OrthoDB" id="9785113at2"/>
<dbReference type="SUPFAM" id="SSF161098">
    <property type="entry name" value="MetI-like"/>
    <property type="match status" value="1"/>
</dbReference>
<feature type="transmembrane region" description="Helical" evidence="9">
    <location>
        <begin position="242"/>
        <end position="263"/>
    </location>
</feature>
<dbReference type="AlphaFoldDB" id="A0A1W1VGK0"/>
<feature type="transmembrane region" description="Helical" evidence="9">
    <location>
        <begin position="146"/>
        <end position="164"/>
    </location>
</feature>
<reference evidence="12 13" key="1">
    <citation type="submission" date="2017-04" db="EMBL/GenBank/DDBJ databases">
        <authorList>
            <person name="Afonso C.L."/>
            <person name="Miller P.J."/>
            <person name="Scott M.A."/>
            <person name="Spackman E."/>
            <person name="Goraichik I."/>
            <person name="Dimitrov K.M."/>
            <person name="Suarez D.L."/>
            <person name="Swayne D.E."/>
        </authorList>
    </citation>
    <scope>NUCLEOTIDE SEQUENCE [LARGE SCALE GENOMIC DNA]</scope>
    <source>
        <strain evidence="12 13">DSM 11270</strain>
    </source>
</reference>
<proteinExistence type="inferred from homology"/>
<dbReference type="PANTHER" id="PTHR30425:SF1">
    <property type="entry name" value="PHOSPHATE TRANSPORT SYSTEM PERMEASE PROTEIN PSTC"/>
    <property type="match status" value="1"/>
</dbReference>
<dbReference type="InterPro" id="IPR035906">
    <property type="entry name" value="MetI-like_sf"/>
</dbReference>
<protein>
    <recommendedName>
        <fullName evidence="10">Phosphate transport system permease protein</fullName>
    </recommendedName>
</protein>
<evidence type="ECO:0000256" key="10">
    <source>
        <dbReference type="RuleBase" id="RU363054"/>
    </source>
</evidence>
<name>A0A1W1VGK0_DESTI</name>
<dbReference type="Pfam" id="PF00528">
    <property type="entry name" value="BPD_transp_1"/>
    <property type="match status" value="1"/>
</dbReference>
<feature type="transmembrane region" description="Helical" evidence="9">
    <location>
        <begin position="269"/>
        <end position="293"/>
    </location>
</feature>